<dbReference type="PRINTS" id="PR00412">
    <property type="entry name" value="EPOXHYDRLASE"/>
</dbReference>
<keyword evidence="1 3" id="KW-0378">Hydrolase</keyword>
<evidence type="ECO:0000256" key="1">
    <source>
        <dbReference type="ARBA" id="ARBA00022801"/>
    </source>
</evidence>
<organism evidence="3 4">
    <name type="scientific">Pedobacter riviphilus</name>
    <dbReference type="NCBI Taxonomy" id="2766984"/>
    <lineage>
        <taxon>Bacteria</taxon>
        <taxon>Pseudomonadati</taxon>
        <taxon>Bacteroidota</taxon>
        <taxon>Sphingobacteriia</taxon>
        <taxon>Sphingobacteriales</taxon>
        <taxon>Sphingobacteriaceae</taxon>
        <taxon>Pedobacter</taxon>
    </lineage>
</organism>
<reference evidence="3 4" key="1">
    <citation type="submission" date="2020-09" db="EMBL/GenBank/DDBJ databases">
        <title>Pedobacter sp. SW-16 isolated from soil near Yeocheon.</title>
        <authorList>
            <person name="Im H.S."/>
            <person name="Joung Y."/>
            <person name="Lee S.-S."/>
        </authorList>
    </citation>
    <scope>NUCLEOTIDE SEQUENCE [LARGE SCALE GENOMIC DNA]</scope>
    <source>
        <strain evidence="3 4">SW-16</strain>
    </source>
</reference>
<protein>
    <submittedName>
        <fullName evidence="3">Alpha/beta hydrolase</fullName>
    </submittedName>
</protein>
<evidence type="ECO:0000313" key="3">
    <source>
        <dbReference type="EMBL" id="QNR85944.1"/>
    </source>
</evidence>
<evidence type="ECO:0000259" key="2">
    <source>
        <dbReference type="Pfam" id="PF00561"/>
    </source>
</evidence>
<dbReference type="Pfam" id="PF00561">
    <property type="entry name" value="Abhydrolase_1"/>
    <property type="match status" value="1"/>
</dbReference>
<dbReference type="PANTHER" id="PTHR43329">
    <property type="entry name" value="EPOXIDE HYDROLASE"/>
    <property type="match status" value="1"/>
</dbReference>
<evidence type="ECO:0000313" key="4">
    <source>
        <dbReference type="Proteomes" id="UP000516439"/>
    </source>
</evidence>
<sequence length="293" mass="33035">MTEKDSNNLAVRHGMAVIDNTLRIHYVEAGNGESVIILIHGFPQTWWEWRFIIPKLAEAGFRVIAVDYRGAGDSWRPASGYDKRTMAGDIHYLLKEHLKIEGPAILVGHDIGLMVAYAYAQEYREHTSHLVVIDAPLPGTKAFDVIRTDHRVWHFAFHNVPDLPEMLISGREKQYLQSFFNYRIYNTDAINNNDINIFTTAYAAPGAIRAGLEVYRAFDQDVTDNRAYLAKNGKLSIPVLAVGGAISTSGAIMEEMMKEVATNVTAVRIPNTAHWVVEENPEIFLSEFLEFLK</sequence>
<dbReference type="InterPro" id="IPR029058">
    <property type="entry name" value="AB_hydrolase_fold"/>
</dbReference>
<keyword evidence="4" id="KW-1185">Reference proteome</keyword>
<accession>A0ABX6TMZ0</accession>
<dbReference type="GO" id="GO:0016787">
    <property type="term" value="F:hydrolase activity"/>
    <property type="evidence" value="ECO:0007669"/>
    <property type="project" value="UniProtKB-KW"/>
</dbReference>
<dbReference type="RefSeq" id="WP_190328245.1">
    <property type="nucleotide sequence ID" value="NZ_CP061171.1"/>
</dbReference>
<feature type="domain" description="AB hydrolase-1" evidence="2">
    <location>
        <begin position="35"/>
        <end position="281"/>
    </location>
</feature>
<dbReference type="Gene3D" id="3.40.50.1820">
    <property type="entry name" value="alpha/beta hydrolase"/>
    <property type="match status" value="1"/>
</dbReference>
<name>A0ABX6TMZ0_9SPHI</name>
<dbReference type="Proteomes" id="UP000516439">
    <property type="component" value="Chromosome"/>
</dbReference>
<gene>
    <name evidence="3" type="ORF">H9N25_05740</name>
</gene>
<proteinExistence type="predicted"/>
<dbReference type="SUPFAM" id="SSF53474">
    <property type="entry name" value="alpha/beta-Hydrolases"/>
    <property type="match status" value="1"/>
</dbReference>
<dbReference type="InterPro" id="IPR000073">
    <property type="entry name" value="AB_hydrolase_1"/>
</dbReference>
<dbReference type="EMBL" id="CP061171">
    <property type="protein sequence ID" value="QNR85944.1"/>
    <property type="molecule type" value="Genomic_DNA"/>
</dbReference>
<dbReference type="InterPro" id="IPR000639">
    <property type="entry name" value="Epox_hydrolase-like"/>
</dbReference>